<feature type="signal peptide" evidence="1">
    <location>
        <begin position="1"/>
        <end position="16"/>
    </location>
</feature>
<accession>A0A422N976</accession>
<gene>
    <name evidence="2" type="ORF">TraAM80_06666</name>
</gene>
<dbReference type="AlphaFoldDB" id="A0A422N976"/>
<sequence>MWLLLLSGGVFSSCHCGMCSSSEGHSEVFSGGGFVLYVPGRLLLHMLLSLPDASRAHTPWRVPWWLLLPTNHSFNALECGALAWLVVFDLRRYIYPISGFFCSVFGHGRVI</sequence>
<dbReference type="Proteomes" id="UP000283634">
    <property type="component" value="Unassembled WGS sequence"/>
</dbReference>
<evidence type="ECO:0008006" key="4">
    <source>
        <dbReference type="Google" id="ProtNLM"/>
    </source>
</evidence>
<reference evidence="2 3" key="1">
    <citation type="journal article" date="2018" name="BMC Genomics">
        <title>Genomic comparison of Trypanosoma conorhini and Trypanosoma rangeli to Trypanosoma cruzi strains of high and low virulence.</title>
        <authorList>
            <person name="Bradwell K.R."/>
            <person name="Koparde V.N."/>
            <person name="Matveyev A.V."/>
            <person name="Serrano M.G."/>
            <person name="Alves J.M."/>
            <person name="Parikh H."/>
            <person name="Huang B."/>
            <person name="Lee V."/>
            <person name="Espinosa-Alvarez O."/>
            <person name="Ortiz P.A."/>
            <person name="Costa-Martins A.G."/>
            <person name="Teixeira M.M."/>
            <person name="Buck G.A."/>
        </authorList>
    </citation>
    <scope>NUCLEOTIDE SEQUENCE [LARGE SCALE GENOMIC DNA]</scope>
    <source>
        <strain evidence="2 3">AM80</strain>
    </source>
</reference>
<evidence type="ECO:0000313" key="2">
    <source>
        <dbReference type="EMBL" id="RNF02038.1"/>
    </source>
</evidence>
<feature type="chain" id="PRO_5019322932" description="Secreted protein" evidence="1">
    <location>
        <begin position="17"/>
        <end position="111"/>
    </location>
</feature>
<comment type="caution">
    <text evidence="2">The sequence shown here is derived from an EMBL/GenBank/DDBJ whole genome shotgun (WGS) entry which is preliminary data.</text>
</comment>
<keyword evidence="3" id="KW-1185">Reference proteome</keyword>
<organism evidence="2 3">
    <name type="scientific">Trypanosoma rangeli</name>
    <dbReference type="NCBI Taxonomy" id="5698"/>
    <lineage>
        <taxon>Eukaryota</taxon>
        <taxon>Discoba</taxon>
        <taxon>Euglenozoa</taxon>
        <taxon>Kinetoplastea</taxon>
        <taxon>Metakinetoplastina</taxon>
        <taxon>Trypanosomatida</taxon>
        <taxon>Trypanosomatidae</taxon>
        <taxon>Trypanosoma</taxon>
        <taxon>Herpetosoma</taxon>
    </lineage>
</organism>
<dbReference type="GeneID" id="40330599"/>
<evidence type="ECO:0000256" key="1">
    <source>
        <dbReference type="SAM" id="SignalP"/>
    </source>
</evidence>
<protein>
    <recommendedName>
        <fullName evidence="4">Secreted protein</fullName>
    </recommendedName>
</protein>
<dbReference type="EMBL" id="MKGL01000249">
    <property type="protein sequence ID" value="RNF02038.1"/>
    <property type="molecule type" value="Genomic_DNA"/>
</dbReference>
<name>A0A422N976_TRYRA</name>
<evidence type="ECO:0000313" key="3">
    <source>
        <dbReference type="Proteomes" id="UP000283634"/>
    </source>
</evidence>
<proteinExistence type="predicted"/>
<dbReference type="RefSeq" id="XP_029236680.1">
    <property type="nucleotide sequence ID" value="XM_029383500.1"/>
</dbReference>
<keyword evidence="1" id="KW-0732">Signal</keyword>